<name>A2GZL7_TRIV3</name>
<keyword evidence="2" id="KW-1185">Reference proteome</keyword>
<dbReference type="InParanoid" id="A2GZL7"/>
<organism evidence="1 2">
    <name type="scientific">Trichomonas vaginalis (strain ATCC PRA-98 / G3)</name>
    <dbReference type="NCBI Taxonomy" id="412133"/>
    <lineage>
        <taxon>Eukaryota</taxon>
        <taxon>Metamonada</taxon>
        <taxon>Parabasalia</taxon>
        <taxon>Trichomonadida</taxon>
        <taxon>Trichomonadidae</taxon>
        <taxon>Trichomonas</taxon>
    </lineage>
</organism>
<dbReference type="EMBL" id="DS123127">
    <property type="protein sequence ID" value="EAX77399.1"/>
    <property type="molecule type" value="Genomic_DNA"/>
</dbReference>
<evidence type="ECO:0000313" key="2">
    <source>
        <dbReference type="Proteomes" id="UP000001542"/>
    </source>
</evidence>
<reference evidence="1" key="2">
    <citation type="journal article" date="2007" name="Science">
        <title>Draft genome sequence of the sexually transmitted pathogen Trichomonas vaginalis.</title>
        <authorList>
            <person name="Carlton J.M."/>
            <person name="Hirt R.P."/>
            <person name="Silva J.C."/>
            <person name="Delcher A.L."/>
            <person name="Schatz M."/>
            <person name="Zhao Q."/>
            <person name="Wortman J.R."/>
            <person name="Bidwell S.L."/>
            <person name="Alsmark U.C.M."/>
            <person name="Besteiro S."/>
            <person name="Sicheritz-Ponten T."/>
            <person name="Noel C.J."/>
            <person name="Dacks J.B."/>
            <person name="Foster P.G."/>
            <person name="Simillion C."/>
            <person name="Van de Peer Y."/>
            <person name="Miranda-Saavedra D."/>
            <person name="Barton G.J."/>
            <person name="Westrop G.D."/>
            <person name="Mueller S."/>
            <person name="Dessi D."/>
            <person name="Fiori P.L."/>
            <person name="Ren Q."/>
            <person name="Paulsen I."/>
            <person name="Zhang H."/>
            <person name="Bastida-Corcuera F.D."/>
            <person name="Simoes-Barbosa A."/>
            <person name="Brown M.T."/>
            <person name="Hayes R.D."/>
            <person name="Mukherjee M."/>
            <person name="Okumura C.Y."/>
            <person name="Schneider R."/>
            <person name="Smith A.J."/>
            <person name="Vanacova S."/>
            <person name="Villalvazo M."/>
            <person name="Haas B.J."/>
            <person name="Pertea M."/>
            <person name="Feldblyum T.V."/>
            <person name="Utterback T.R."/>
            <person name="Shu C.L."/>
            <person name="Osoegawa K."/>
            <person name="de Jong P.J."/>
            <person name="Hrdy I."/>
            <person name="Horvathova L."/>
            <person name="Zubacova Z."/>
            <person name="Dolezal P."/>
            <person name="Malik S.B."/>
            <person name="Logsdon J.M. Jr."/>
            <person name="Henze K."/>
            <person name="Gupta A."/>
            <person name="Wang C.C."/>
            <person name="Dunne R.L."/>
            <person name="Upcroft J.A."/>
            <person name="Upcroft P."/>
            <person name="White O."/>
            <person name="Salzberg S.L."/>
            <person name="Tang P."/>
            <person name="Chiu C.-H."/>
            <person name="Lee Y.-S."/>
            <person name="Embley T.M."/>
            <person name="Coombs G.H."/>
            <person name="Mottram J.C."/>
            <person name="Tachezy J."/>
            <person name="Fraser-Liggett C.M."/>
            <person name="Johnson P.J."/>
        </authorList>
    </citation>
    <scope>NUCLEOTIDE SEQUENCE [LARGE SCALE GENOMIC DNA]</scope>
    <source>
        <strain evidence="1">G3</strain>
    </source>
</reference>
<proteinExistence type="predicted"/>
<evidence type="ECO:0000313" key="1">
    <source>
        <dbReference type="EMBL" id="EAX77399.1"/>
    </source>
</evidence>
<dbReference type="Proteomes" id="UP000001542">
    <property type="component" value="Unassembled WGS sequence"/>
</dbReference>
<protein>
    <submittedName>
        <fullName evidence="1">Uncharacterized protein</fullName>
    </submittedName>
</protein>
<gene>
    <name evidence="1" type="ORF">TVAG_422360</name>
</gene>
<sequence>MYAMRTEYLGKYSNNISLAVGFGGSSGVSVVSVPSVGSVGVSASLDFNAFALKT</sequence>
<accession>A2GZL7</accession>
<dbReference type="AlphaFoldDB" id="A2GZL7"/>
<reference evidence="1" key="1">
    <citation type="submission" date="2006-10" db="EMBL/GenBank/DDBJ databases">
        <authorList>
            <person name="Amadeo P."/>
            <person name="Zhao Q."/>
            <person name="Wortman J."/>
            <person name="Fraser-Liggett C."/>
            <person name="Carlton J."/>
        </authorList>
    </citation>
    <scope>NUCLEOTIDE SEQUENCE</scope>
    <source>
        <strain evidence="1">G3</strain>
    </source>
</reference>